<dbReference type="HOGENOM" id="CLU_1165310_0_0_11"/>
<reference evidence="2 3" key="1">
    <citation type="journal article" date="2010" name="Stand. Genomic Sci.">
        <title>Complete genome sequence of Streptosporangium roseum type strain (NI 9100).</title>
        <authorList>
            <person name="Nolan M."/>
            <person name="Sikorski J."/>
            <person name="Jando M."/>
            <person name="Lucas S."/>
            <person name="Lapidus A."/>
            <person name="Glavina Del Rio T."/>
            <person name="Chen F."/>
            <person name="Tice H."/>
            <person name="Pitluck S."/>
            <person name="Cheng J.F."/>
            <person name="Chertkov O."/>
            <person name="Sims D."/>
            <person name="Meincke L."/>
            <person name="Brettin T."/>
            <person name="Han C."/>
            <person name="Detter J.C."/>
            <person name="Bruce D."/>
            <person name="Goodwin L."/>
            <person name="Land M."/>
            <person name="Hauser L."/>
            <person name="Chang Y.J."/>
            <person name="Jeffries C.D."/>
            <person name="Ivanova N."/>
            <person name="Mavromatis K."/>
            <person name="Mikhailova N."/>
            <person name="Chen A."/>
            <person name="Palaniappan K."/>
            <person name="Chain P."/>
            <person name="Rohde M."/>
            <person name="Goker M."/>
            <person name="Bristow J."/>
            <person name="Eisen J.A."/>
            <person name="Markowitz V."/>
            <person name="Hugenholtz P."/>
            <person name="Kyrpides N.C."/>
            <person name="Klenk H.P."/>
        </authorList>
    </citation>
    <scope>NUCLEOTIDE SEQUENCE [LARGE SCALE GENOMIC DNA]</scope>
    <source>
        <strain evidence="3">ATCC 12428 / DSM 43021 / JCM 3005 / NI 9100</strain>
    </source>
</reference>
<dbReference type="EMBL" id="CP001814">
    <property type="protein sequence ID" value="ACZ90471.1"/>
    <property type="molecule type" value="Genomic_DNA"/>
</dbReference>
<feature type="region of interest" description="Disordered" evidence="1">
    <location>
        <begin position="64"/>
        <end position="190"/>
    </location>
</feature>
<keyword evidence="3" id="KW-1185">Reference proteome</keyword>
<gene>
    <name evidence="2" type="ordered locus">Sros_7805</name>
</gene>
<feature type="region of interest" description="Disordered" evidence="1">
    <location>
        <begin position="1"/>
        <end position="23"/>
    </location>
</feature>
<protein>
    <submittedName>
        <fullName evidence="2">Uncharacterized protein</fullName>
    </submittedName>
</protein>
<dbReference type="AlphaFoldDB" id="D2ASZ4"/>
<dbReference type="STRING" id="479432.Sros_7805"/>
<evidence type="ECO:0000313" key="2">
    <source>
        <dbReference type="EMBL" id="ACZ90471.1"/>
    </source>
</evidence>
<proteinExistence type="predicted"/>
<dbReference type="KEGG" id="sro:Sros_7805"/>
<organism evidence="2 3">
    <name type="scientific">Streptosporangium roseum (strain ATCC 12428 / DSM 43021 / JCM 3005 / KCTC 9067 / NCIMB 10171 / NRRL 2505 / NI 9100)</name>
    <dbReference type="NCBI Taxonomy" id="479432"/>
    <lineage>
        <taxon>Bacteria</taxon>
        <taxon>Bacillati</taxon>
        <taxon>Actinomycetota</taxon>
        <taxon>Actinomycetes</taxon>
        <taxon>Streptosporangiales</taxon>
        <taxon>Streptosporangiaceae</taxon>
        <taxon>Streptosporangium</taxon>
    </lineage>
</organism>
<name>D2ASZ4_STRRD</name>
<sequence length="238" mass="25176">MEDGAPLRTETAVQAHEVDDPAEGQRDIRHISYISGRFNLSQAPVRMMTLGAGLRGTARGVATTAADGHRGSPGITTIIRSESTRGPRRSSGARAPGIATATRPGIVRVPDGHRARRRPEGPTAIGCGSAGGGGGHRMRRRRAPGEAAACERAGRRSTTRPMRALSGARPGSRKARRGAGEALPGRSQPQCRPVWYSDTRALLSRNLFTLLLIPPVTPLPIPVPTPVPIPAPEERISP</sequence>
<accession>D2ASZ4</accession>
<evidence type="ECO:0000313" key="3">
    <source>
        <dbReference type="Proteomes" id="UP000002029"/>
    </source>
</evidence>
<evidence type="ECO:0000256" key="1">
    <source>
        <dbReference type="SAM" id="MobiDB-lite"/>
    </source>
</evidence>
<dbReference type="Proteomes" id="UP000002029">
    <property type="component" value="Chromosome"/>
</dbReference>